<evidence type="ECO:0000313" key="2">
    <source>
        <dbReference type="EMBL" id="KAK9823938.1"/>
    </source>
</evidence>
<dbReference type="InterPro" id="IPR008011">
    <property type="entry name" value="Complex1_LYR_dom"/>
</dbReference>
<reference evidence="2 3" key="1">
    <citation type="journal article" date="2024" name="Nat. Commun.">
        <title>Phylogenomics reveals the evolutionary origins of lichenization in chlorophyte algae.</title>
        <authorList>
            <person name="Puginier C."/>
            <person name="Libourel C."/>
            <person name="Otte J."/>
            <person name="Skaloud P."/>
            <person name="Haon M."/>
            <person name="Grisel S."/>
            <person name="Petersen M."/>
            <person name="Berrin J.G."/>
            <person name="Delaux P.M."/>
            <person name="Dal Grande F."/>
            <person name="Keller J."/>
        </authorList>
    </citation>
    <scope>NUCLEOTIDE SEQUENCE [LARGE SCALE GENOMIC DNA]</scope>
    <source>
        <strain evidence="2 3">SAG 2043</strain>
    </source>
</reference>
<evidence type="ECO:0000259" key="1">
    <source>
        <dbReference type="Pfam" id="PF05347"/>
    </source>
</evidence>
<protein>
    <recommendedName>
        <fullName evidence="1">Complex 1 LYR protein domain-containing protein</fullName>
    </recommendedName>
</protein>
<sequence length="89" mass="10277">MADKSAFSTLKLYRDCLRLADYISTKGGNRAVLRQQVSEAFKKNRLETDPKQIEEQRDAAFRGLSNYMFHEAQRMAKEEVAQGRDKFDG</sequence>
<dbReference type="EMBL" id="JALJOR010000002">
    <property type="protein sequence ID" value="KAK9823938.1"/>
    <property type="molecule type" value="Genomic_DNA"/>
</dbReference>
<dbReference type="PANTHER" id="PTHR47579:SF3">
    <property type="entry name" value="COMPLEX 1 LYR PROTEIN DOMAIN-CONTAINING PROTEIN"/>
    <property type="match status" value="1"/>
</dbReference>
<organism evidence="2 3">
    <name type="scientific">[Myrmecia] bisecta</name>
    <dbReference type="NCBI Taxonomy" id="41462"/>
    <lineage>
        <taxon>Eukaryota</taxon>
        <taxon>Viridiplantae</taxon>
        <taxon>Chlorophyta</taxon>
        <taxon>core chlorophytes</taxon>
        <taxon>Trebouxiophyceae</taxon>
        <taxon>Trebouxiales</taxon>
        <taxon>Trebouxiaceae</taxon>
        <taxon>Myrmecia</taxon>
    </lineage>
</organism>
<keyword evidence="3" id="KW-1185">Reference proteome</keyword>
<proteinExistence type="predicted"/>
<dbReference type="PANTHER" id="PTHR47579">
    <property type="entry name" value="COMPLEX 1 LYR PROTEIN"/>
    <property type="match status" value="1"/>
</dbReference>
<dbReference type="AlphaFoldDB" id="A0AAW1QR30"/>
<gene>
    <name evidence="2" type="ORF">WJX72_006512</name>
</gene>
<dbReference type="Pfam" id="PF05347">
    <property type="entry name" value="Complex1_LYR"/>
    <property type="match status" value="1"/>
</dbReference>
<accession>A0AAW1QR30</accession>
<comment type="caution">
    <text evidence="2">The sequence shown here is derived from an EMBL/GenBank/DDBJ whole genome shotgun (WGS) entry which is preliminary data.</text>
</comment>
<name>A0AAW1QR30_9CHLO</name>
<dbReference type="Proteomes" id="UP001489004">
    <property type="component" value="Unassembled WGS sequence"/>
</dbReference>
<dbReference type="CDD" id="cd20251">
    <property type="entry name" value="Complex1_LYR_SF"/>
    <property type="match status" value="1"/>
</dbReference>
<evidence type="ECO:0000313" key="3">
    <source>
        <dbReference type="Proteomes" id="UP001489004"/>
    </source>
</evidence>
<feature type="domain" description="Complex 1 LYR protein" evidence="1">
    <location>
        <begin position="9"/>
        <end position="58"/>
    </location>
</feature>